<accession>A0ABX7YPC7</accession>
<evidence type="ECO:0000313" key="2">
    <source>
        <dbReference type="Proteomes" id="UP000679575"/>
    </source>
</evidence>
<organism evidence="1 2">
    <name type="scientific">Shewanella yunxiaonensis</name>
    <dbReference type="NCBI Taxonomy" id="2829809"/>
    <lineage>
        <taxon>Bacteria</taxon>
        <taxon>Pseudomonadati</taxon>
        <taxon>Pseudomonadota</taxon>
        <taxon>Gammaproteobacteria</taxon>
        <taxon>Alteromonadales</taxon>
        <taxon>Shewanellaceae</taxon>
        <taxon>Shewanella</taxon>
    </lineage>
</organism>
<dbReference type="PANTHER" id="PTHR37950">
    <property type="entry name" value="4-HYDROXYPHENYLACETATE CATABOLISM PROTEIN"/>
    <property type="match status" value="1"/>
</dbReference>
<sequence>MPHIVIEYAAPLREQLDVNTLVHAAHQGAIATGLFNPKAVKSRAYACEDFVLGESDASTGSFIHIRVSIMPGRTDEQKQQLTQSIGQGLSAFVGAVGCVSIEVAELHQPSYFKQEH</sequence>
<reference evidence="1 2" key="1">
    <citation type="submission" date="2021-04" db="EMBL/GenBank/DDBJ databases">
        <title>Novel species identification of genus Shewanella.</title>
        <authorList>
            <person name="Liu G."/>
        </authorList>
    </citation>
    <scope>NUCLEOTIDE SEQUENCE [LARGE SCALE GENOMIC DNA]</scope>
    <source>
        <strain evidence="1 2">FJAT-54481</strain>
    </source>
</reference>
<dbReference type="Pfam" id="PF02962">
    <property type="entry name" value="CHMI"/>
    <property type="match status" value="1"/>
</dbReference>
<dbReference type="InterPro" id="IPR004220">
    <property type="entry name" value="5-COMe_2-OHmuconate_Isoase"/>
</dbReference>
<gene>
    <name evidence="1" type="ORF">KDN34_09930</name>
</gene>
<dbReference type="EMBL" id="CP073587">
    <property type="protein sequence ID" value="QUN04590.1"/>
    <property type="molecule type" value="Genomic_DNA"/>
</dbReference>
<protein>
    <submittedName>
        <fullName evidence="1">5-carboxymethyl-2-hydroxymuconate Delta-isomerase</fullName>
    </submittedName>
</protein>
<dbReference type="SUPFAM" id="SSF55331">
    <property type="entry name" value="Tautomerase/MIF"/>
    <property type="match status" value="1"/>
</dbReference>
<dbReference type="PANTHER" id="PTHR37950:SF1">
    <property type="entry name" value="4-HYDROXYPHENYLACETATE CATABOLISM PROTEIN"/>
    <property type="match status" value="1"/>
</dbReference>
<dbReference type="RefSeq" id="WP_212593646.1">
    <property type="nucleotide sequence ID" value="NZ_CP073587.1"/>
</dbReference>
<dbReference type="Gene3D" id="3.30.429.10">
    <property type="entry name" value="Macrophage Migration Inhibitory Factor"/>
    <property type="match status" value="1"/>
</dbReference>
<proteinExistence type="predicted"/>
<name>A0ABX7YPC7_9GAMM</name>
<evidence type="ECO:0000313" key="1">
    <source>
        <dbReference type="EMBL" id="QUN04590.1"/>
    </source>
</evidence>
<dbReference type="CDD" id="cd00580">
    <property type="entry name" value="CHMI"/>
    <property type="match status" value="1"/>
</dbReference>
<keyword evidence="2" id="KW-1185">Reference proteome</keyword>
<dbReference type="InterPro" id="IPR014347">
    <property type="entry name" value="Tautomerase/MIF_sf"/>
</dbReference>
<dbReference type="Proteomes" id="UP000679575">
    <property type="component" value="Chromosome"/>
</dbReference>